<comment type="caution">
    <text evidence="4">The sequence shown here is derived from an EMBL/GenBank/DDBJ whole genome shotgun (WGS) entry which is preliminary data.</text>
</comment>
<evidence type="ECO:0000256" key="2">
    <source>
        <dbReference type="ARBA" id="ARBA00023002"/>
    </source>
</evidence>
<protein>
    <submittedName>
        <fullName evidence="4">NAD(P)H dehydrogenase (Quinone)</fullName>
        <ecNumber evidence="4">1.6.5.2</ecNumber>
    </submittedName>
</protein>
<dbReference type="PANTHER" id="PTHR10204:SF34">
    <property type="entry name" value="NAD(P)H DEHYDROGENASE [QUINONE] 1 ISOFORM 1"/>
    <property type="match status" value="1"/>
</dbReference>
<dbReference type="InterPro" id="IPR029039">
    <property type="entry name" value="Flavoprotein-like_sf"/>
</dbReference>
<dbReference type="AlphaFoldDB" id="A0A7W9AVS3"/>
<dbReference type="EMBL" id="JACIJG010000003">
    <property type="protein sequence ID" value="MBB5701164.1"/>
    <property type="molecule type" value="Genomic_DNA"/>
</dbReference>
<dbReference type="EC" id="1.6.5.2" evidence="4"/>
<dbReference type="Proteomes" id="UP000555546">
    <property type="component" value="Unassembled WGS sequence"/>
</dbReference>
<keyword evidence="2 4" id="KW-0560">Oxidoreductase</keyword>
<dbReference type="GO" id="GO:0005829">
    <property type="term" value="C:cytosol"/>
    <property type="evidence" value="ECO:0007669"/>
    <property type="project" value="TreeGrafter"/>
</dbReference>
<dbReference type="InterPro" id="IPR051545">
    <property type="entry name" value="NAD(P)H_dehydrogenase_qn"/>
</dbReference>
<dbReference type="Pfam" id="PF02525">
    <property type="entry name" value="Flavodoxin_2"/>
    <property type="match status" value="1"/>
</dbReference>
<accession>A0A7W9AVS3</accession>
<evidence type="ECO:0000313" key="5">
    <source>
        <dbReference type="Proteomes" id="UP000555546"/>
    </source>
</evidence>
<dbReference type="Gene3D" id="3.40.50.360">
    <property type="match status" value="1"/>
</dbReference>
<reference evidence="4 5" key="1">
    <citation type="submission" date="2020-08" db="EMBL/GenBank/DDBJ databases">
        <title>Genomic Encyclopedia of Type Strains, Phase IV (KMG-IV): sequencing the most valuable type-strain genomes for metagenomic binning, comparative biology and taxonomic classification.</title>
        <authorList>
            <person name="Goeker M."/>
        </authorList>
    </citation>
    <scope>NUCLEOTIDE SEQUENCE [LARGE SCALE GENOMIC DNA]</scope>
    <source>
        <strain evidence="4 5">DSM 26944</strain>
    </source>
</reference>
<dbReference type="SUPFAM" id="SSF52218">
    <property type="entry name" value="Flavoproteins"/>
    <property type="match status" value="1"/>
</dbReference>
<comment type="similarity">
    <text evidence="1">Belongs to the NAD(P)H dehydrogenase (quinone) family.</text>
</comment>
<proteinExistence type="inferred from homology"/>
<evidence type="ECO:0000259" key="3">
    <source>
        <dbReference type="Pfam" id="PF02525"/>
    </source>
</evidence>
<organism evidence="4 5">
    <name type="scientific">Brucella daejeonensis</name>
    <dbReference type="NCBI Taxonomy" id="659015"/>
    <lineage>
        <taxon>Bacteria</taxon>
        <taxon>Pseudomonadati</taxon>
        <taxon>Pseudomonadota</taxon>
        <taxon>Alphaproteobacteria</taxon>
        <taxon>Hyphomicrobiales</taxon>
        <taxon>Brucellaceae</taxon>
        <taxon>Brucella/Ochrobactrum group</taxon>
        <taxon>Brucella</taxon>
    </lineage>
</organism>
<feature type="domain" description="Flavodoxin-like fold" evidence="3">
    <location>
        <begin position="1"/>
        <end position="208"/>
    </location>
</feature>
<keyword evidence="5" id="KW-1185">Reference proteome</keyword>
<name>A0A7W9AVS3_9HYPH</name>
<dbReference type="GO" id="GO:0003955">
    <property type="term" value="F:NAD(P)H dehydrogenase (quinone) activity"/>
    <property type="evidence" value="ECO:0007669"/>
    <property type="project" value="UniProtKB-EC"/>
</dbReference>
<dbReference type="RefSeq" id="WP_183648897.1">
    <property type="nucleotide sequence ID" value="NZ_JACIJG010000003.1"/>
</dbReference>
<sequence>MKVFVVSATPEPNSFVASMAKASVDVMRGLGHDVVHSDLYAMGWNPVASAADFDTRRNPEYLTYALEQRHNVEAGSLAPDIRAELDKLQDADLLIFNFPVYWFSTPAILKGWIDRVLVSGLCYGGRRIYNAGGMVGKRAFVGLTLGGREDMFGEGAIHGPIKQLLRPVLQGTLAYVGYEVLEPFIGWHIPYLKPEEREAIMDRYIESLKTLDLRPALVMPSLENFNADMSPKNMDHER</sequence>
<evidence type="ECO:0000313" key="4">
    <source>
        <dbReference type="EMBL" id="MBB5701164.1"/>
    </source>
</evidence>
<evidence type="ECO:0000256" key="1">
    <source>
        <dbReference type="ARBA" id="ARBA00006252"/>
    </source>
</evidence>
<gene>
    <name evidence="4" type="ORF">FHS76_001013</name>
</gene>
<dbReference type="PANTHER" id="PTHR10204">
    <property type="entry name" value="NAD P H OXIDOREDUCTASE-RELATED"/>
    <property type="match status" value="1"/>
</dbReference>
<dbReference type="InterPro" id="IPR003680">
    <property type="entry name" value="Flavodoxin_fold"/>
</dbReference>